<accession>A0A0L6U1P2</accession>
<name>A0A0L6U1P2_9FIRM</name>
<sequence length="323" mass="37063">MITDKFLNLKGKKMKKVETNKTKEAKSFRDDMLKLMQTLNGVDDENLSQEGAETLQQGIEEFASQFIYFRESYTQKSSHIRRISALMEDIREVVGDCKEKYEVTENVEEANSILYEAVNGVVGKLSDVEGNLEEAEQEELEFKRIESIERIFMEANISVQATEIVVKKVGEQIKEHMENFREVMENMDLQLAVFEKNAVEIKEQCDKILGTGEMWAGAFKEWKQVSHKQVEDAFKELAELVKEAKKEMIVDRDKELKAITDKYEEAITQITAKTDSLLGNMNALVEKTHSLLSAEGFKQVMLYMGCGFSVINFVLLIVFIFTK</sequence>
<comment type="caution">
    <text evidence="3">The sequence shown here is derived from an EMBL/GenBank/DDBJ whole genome shotgun (WGS) entry which is preliminary data.</text>
</comment>
<dbReference type="AlphaFoldDB" id="A0A0L6U1P2"/>
<keyword evidence="2" id="KW-0472">Membrane</keyword>
<evidence type="ECO:0000313" key="3">
    <source>
        <dbReference type="EMBL" id="KNZ42423.1"/>
    </source>
</evidence>
<feature type="coiled-coil region" evidence="1">
    <location>
        <begin position="177"/>
        <end position="247"/>
    </location>
</feature>
<keyword evidence="1" id="KW-0175">Coiled coil</keyword>
<keyword evidence="4" id="KW-1185">Reference proteome</keyword>
<organism evidence="3 4">
    <name type="scientific">Acetobacterium bakii</name>
    <dbReference type="NCBI Taxonomy" id="52689"/>
    <lineage>
        <taxon>Bacteria</taxon>
        <taxon>Bacillati</taxon>
        <taxon>Bacillota</taxon>
        <taxon>Clostridia</taxon>
        <taxon>Eubacteriales</taxon>
        <taxon>Eubacteriaceae</taxon>
        <taxon>Acetobacterium</taxon>
    </lineage>
</organism>
<dbReference type="STRING" id="52689.AKG39_06575"/>
<evidence type="ECO:0000256" key="1">
    <source>
        <dbReference type="SAM" id="Coils"/>
    </source>
</evidence>
<dbReference type="EMBL" id="LGYO01000013">
    <property type="protein sequence ID" value="KNZ42423.1"/>
    <property type="molecule type" value="Genomic_DNA"/>
</dbReference>
<protein>
    <submittedName>
        <fullName evidence="3">Uncharacterized protein</fullName>
    </submittedName>
</protein>
<dbReference type="Proteomes" id="UP000036873">
    <property type="component" value="Unassembled WGS sequence"/>
</dbReference>
<gene>
    <name evidence="3" type="ORF">AKG39_06575</name>
</gene>
<evidence type="ECO:0000256" key="2">
    <source>
        <dbReference type="SAM" id="Phobius"/>
    </source>
</evidence>
<dbReference type="OrthoDB" id="1777138at2"/>
<reference evidence="4" key="1">
    <citation type="submission" date="2015-07" db="EMBL/GenBank/DDBJ databases">
        <title>Draft genome sequence of Acetobacterium bakii DSM 8293, a potential psychrophilic chemical producer through syngas fermentation.</title>
        <authorList>
            <person name="Song Y."/>
            <person name="Hwang S."/>
            <person name="Cho B.-K."/>
        </authorList>
    </citation>
    <scope>NUCLEOTIDE SEQUENCE [LARGE SCALE GENOMIC DNA]</scope>
    <source>
        <strain evidence="4">DSM 8239</strain>
    </source>
</reference>
<keyword evidence="2" id="KW-1133">Transmembrane helix</keyword>
<evidence type="ECO:0000313" key="4">
    <source>
        <dbReference type="Proteomes" id="UP000036873"/>
    </source>
</evidence>
<keyword evidence="2" id="KW-0812">Transmembrane</keyword>
<proteinExistence type="predicted"/>
<feature type="coiled-coil region" evidence="1">
    <location>
        <begin position="118"/>
        <end position="145"/>
    </location>
</feature>
<feature type="transmembrane region" description="Helical" evidence="2">
    <location>
        <begin position="300"/>
        <end position="321"/>
    </location>
</feature>